<dbReference type="EMBL" id="KE345004">
    <property type="protein sequence ID" value="EXB89246.1"/>
    <property type="molecule type" value="Genomic_DNA"/>
</dbReference>
<protein>
    <submittedName>
        <fullName evidence="3">Uncharacterized protein</fullName>
    </submittedName>
</protein>
<sequence>MARSSLKPLMIEISFFMVLVIASSLSEARPLTAPPRSSTSEGIEFLFEGLYIEGIKTGGPSSGGGGHNFPNAVQTLGGIKNSGPSSGGGGH</sequence>
<evidence type="ECO:0000256" key="2">
    <source>
        <dbReference type="SAM" id="SignalP"/>
    </source>
</evidence>
<dbReference type="PANTHER" id="PTHR34663:SF11">
    <property type="entry name" value="DERMOKINE-LIKE"/>
    <property type="match status" value="1"/>
</dbReference>
<feature type="chain" id="PRO_5004928829" evidence="2">
    <location>
        <begin position="29"/>
        <end position="91"/>
    </location>
</feature>
<dbReference type="AlphaFoldDB" id="W9RRL9"/>
<dbReference type="InterPro" id="IPR044700">
    <property type="entry name" value="PIP2/PIPL1"/>
</dbReference>
<reference evidence="4" key="1">
    <citation type="submission" date="2013-01" db="EMBL/GenBank/DDBJ databases">
        <title>Draft Genome Sequence of a Mulberry Tree, Morus notabilis C.K. Schneid.</title>
        <authorList>
            <person name="He N."/>
            <person name="Zhao S."/>
        </authorList>
    </citation>
    <scope>NUCLEOTIDE SEQUENCE</scope>
</reference>
<feature type="signal peptide" evidence="2">
    <location>
        <begin position="1"/>
        <end position="28"/>
    </location>
</feature>
<dbReference type="STRING" id="981085.W9RRL9"/>
<feature type="region of interest" description="Disordered" evidence="1">
    <location>
        <begin position="58"/>
        <end position="91"/>
    </location>
</feature>
<organism evidence="3 4">
    <name type="scientific">Morus notabilis</name>
    <dbReference type="NCBI Taxonomy" id="981085"/>
    <lineage>
        <taxon>Eukaryota</taxon>
        <taxon>Viridiplantae</taxon>
        <taxon>Streptophyta</taxon>
        <taxon>Embryophyta</taxon>
        <taxon>Tracheophyta</taxon>
        <taxon>Spermatophyta</taxon>
        <taxon>Magnoliopsida</taxon>
        <taxon>eudicotyledons</taxon>
        <taxon>Gunneridae</taxon>
        <taxon>Pentapetalae</taxon>
        <taxon>rosids</taxon>
        <taxon>fabids</taxon>
        <taxon>Rosales</taxon>
        <taxon>Moraceae</taxon>
        <taxon>Moreae</taxon>
        <taxon>Morus</taxon>
    </lineage>
</organism>
<dbReference type="eggNOG" id="ENOG502T16P">
    <property type="taxonomic scope" value="Eukaryota"/>
</dbReference>
<evidence type="ECO:0000313" key="3">
    <source>
        <dbReference type="EMBL" id="EXB89246.1"/>
    </source>
</evidence>
<dbReference type="Proteomes" id="UP000030645">
    <property type="component" value="Unassembled WGS sequence"/>
</dbReference>
<evidence type="ECO:0000313" key="4">
    <source>
        <dbReference type="Proteomes" id="UP000030645"/>
    </source>
</evidence>
<dbReference type="GO" id="GO:0045087">
    <property type="term" value="P:innate immune response"/>
    <property type="evidence" value="ECO:0007669"/>
    <property type="project" value="InterPro"/>
</dbReference>
<dbReference type="PANTHER" id="PTHR34663">
    <property type="entry name" value="OS06G0637400 PROTEIN"/>
    <property type="match status" value="1"/>
</dbReference>
<accession>W9RRL9</accession>
<name>W9RRL9_9ROSA</name>
<feature type="compositionally biased region" description="Gly residues" evidence="1">
    <location>
        <begin position="58"/>
        <end position="67"/>
    </location>
</feature>
<keyword evidence="2" id="KW-0732">Signal</keyword>
<keyword evidence="4" id="KW-1185">Reference proteome</keyword>
<evidence type="ECO:0000256" key="1">
    <source>
        <dbReference type="SAM" id="MobiDB-lite"/>
    </source>
</evidence>
<gene>
    <name evidence="3" type="ORF">L484_006800</name>
</gene>
<dbReference type="GO" id="GO:0050793">
    <property type="term" value="P:regulation of developmental process"/>
    <property type="evidence" value="ECO:0007669"/>
    <property type="project" value="InterPro"/>
</dbReference>
<proteinExistence type="predicted"/>